<name>A0A1F5NF44_9BACT</name>
<dbReference type="InterPro" id="IPR036390">
    <property type="entry name" value="WH_DNA-bd_sf"/>
</dbReference>
<feature type="domain" description="HTH arsR-type" evidence="4">
    <location>
        <begin position="1"/>
        <end position="93"/>
    </location>
</feature>
<evidence type="ECO:0000256" key="2">
    <source>
        <dbReference type="ARBA" id="ARBA00023125"/>
    </source>
</evidence>
<dbReference type="GO" id="GO:0003677">
    <property type="term" value="F:DNA binding"/>
    <property type="evidence" value="ECO:0007669"/>
    <property type="project" value="UniProtKB-KW"/>
</dbReference>
<dbReference type="PANTHER" id="PTHR43132">
    <property type="entry name" value="ARSENICAL RESISTANCE OPERON REPRESSOR ARSR-RELATED"/>
    <property type="match status" value="1"/>
</dbReference>
<evidence type="ECO:0000313" key="5">
    <source>
        <dbReference type="EMBL" id="OGE76276.1"/>
    </source>
</evidence>
<keyword evidence="2" id="KW-0238">DNA-binding</keyword>
<dbReference type="PANTHER" id="PTHR43132:SF2">
    <property type="entry name" value="ARSENICAL RESISTANCE OPERON REPRESSOR ARSR-RELATED"/>
    <property type="match status" value="1"/>
</dbReference>
<dbReference type="InterPro" id="IPR051011">
    <property type="entry name" value="Metal_resp_trans_reg"/>
</dbReference>
<keyword evidence="3" id="KW-0804">Transcription</keyword>
<comment type="caution">
    <text evidence="5">The sequence shown here is derived from an EMBL/GenBank/DDBJ whole genome shotgun (WGS) entry which is preliminary data.</text>
</comment>
<dbReference type="Gene3D" id="1.10.10.10">
    <property type="entry name" value="Winged helix-like DNA-binding domain superfamily/Winged helix DNA-binding domain"/>
    <property type="match status" value="1"/>
</dbReference>
<accession>A0A1F5NF44</accession>
<dbReference type="Proteomes" id="UP000176547">
    <property type="component" value="Unassembled WGS sequence"/>
</dbReference>
<evidence type="ECO:0000259" key="4">
    <source>
        <dbReference type="PROSITE" id="PS50987"/>
    </source>
</evidence>
<protein>
    <recommendedName>
        <fullName evidence="4">HTH arsR-type domain-containing protein</fullName>
    </recommendedName>
</protein>
<dbReference type="NCBIfam" id="NF033788">
    <property type="entry name" value="HTH_metalloreg"/>
    <property type="match status" value="1"/>
</dbReference>
<proteinExistence type="predicted"/>
<evidence type="ECO:0000256" key="1">
    <source>
        <dbReference type="ARBA" id="ARBA00023015"/>
    </source>
</evidence>
<gene>
    <name evidence="5" type="ORF">A3K06_03885</name>
</gene>
<dbReference type="PROSITE" id="PS50987">
    <property type="entry name" value="HTH_ARSR_2"/>
    <property type="match status" value="1"/>
</dbReference>
<dbReference type="EMBL" id="MFEG01000013">
    <property type="protein sequence ID" value="OGE76276.1"/>
    <property type="molecule type" value="Genomic_DNA"/>
</dbReference>
<evidence type="ECO:0000256" key="3">
    <source>
        <dbReference type="ARBA" id="ARBA00023163"/>
    </source>
</evidence>
<dbReference type="InterPro" id="IPR001845">
    <property type="entry name" value="HTH_ArsR_DNA-bd_dom"/>
</dbReference>
<dbReference type="SMART" id="SM00418">
    <property type="entry name" value="HTH_ARSR"/>
    <property type="match status" value="1"/>
</dbReference>
<organism evidence="5 6">
    <name type="scientific">Candidatus Doudnabacteria bacterium RIFCSPHIGHO2_01_52_17</name>
    <dbReference type="NCBI Taxonomy" id="1817820"/>
    <lineage>
        <taxon>Bacteria</taxon>
        <taxon>Candidatus Doudnaibacteriota</taxon>
    </lineage>
</organism>
<reference evidence="5 6" key="1">
    <citation type="journal article" date="2016" name="Nat. Commun.">
        <title>Thousands of microbial genomes shed light on interconnected biogeochemical processes in an aquifer system.</title>
        <authorList>
            <person name="Anantharaman K."/>
            <person name="Brown C.T."/>
            <person name="Hug L.A."/>
            <person name="Sharon I."/>
            <person name="Castelle C.J."/>
            <person name="Probst A.J."/>
            <person name="Thomas B.C."/>
            <person name="Singh A."/>
            <person name="Wilkins M.J."/>
            <person name="Karaoz U."/>
            <person name="Brodie E.L."/>
            <person name="Williams K.H."/>
            <person name="Hubbard S.S."/>
            <person name="Banfield J.F."/>
        </authorList>
    </citation>
    <scope>NUCLEOTIDE SEQUENCE [LARGE SCALE GENOMIC DNA]</scope>
</reference>
<dbReference type="AlphaFoldDB" id="A0A1F5NF44"/>
<evidence type="ECO:0000313" key="6">
    <source>
        <dbReference type="Proteomes" id="UP000176547"/>
    </source>
</evidence>
<sequence>MNKRDLKQWEIVFKGLGSANRLRILQLLKSRGPMSVTELSEELGISFKNTSRNLRILANLDLVDAKGKHDRVFYEVSPRLEGEVQKVLTTSIF</sequence>
<keyword evidence="1" id="KW-0805">Transcription regulation</keyword>
<dbReference type="InterPro" id="IPR036388">
    <property type="entry name" value="WH-like_DNA-bd_sf"/>
</dbReference>
<dbReference type="CDD" id="cd00090">
    <property type="entry name" value="HTH_ARSR"/>
    <property type="match status" value="1"/>
</dbReference>
<dbReference type="GO" id="GO:0003700">
    <property type="term" value="F:DNA-binding transcription factor activity"/>
    <property type="evidence" value="ECO:0007669"/>
    <property type="project" value="InterPro"/>
</dbReference>
<dbReference type="Pfam" id="PF12840">
    <property type="entry name" value="HTH_20"/>
    <property type="match status" value="1"/>
</dbReference>
<dbReference type="InterPro" id="IPR011991">
    <property type="entry name" value="ArsR-like_HTH"/>
</dbReference>
<dbReference type="SUPFAM" id="SSF46785">
    <property type="entry name" value="Winged helix' DNA-binding domain"/>
    <property type="match status" value="1"/>
</dbReference>